<evidence type="ECO:0000256" key="3">
    <source>
        <dbReference type="SAM" id="MobiDB-lite"/>
    </source>
</evidence>
<feature type="region of interest" description="Disordered" evidence="3">
    <location>
        <begin position="994"/>
        <end position="1013"/>
    </location>
</feature>
<dbReference type="PANTHER" id="PTHR47219">
    <property type="entry name" value="RAB GTPASE-ACTIVATING PROTEIN 1-LIKE"/>
    <property type="match status" value="1"/>
</dbReference>
<dbReference type="Pfam" id="PF23436">
    <property type="entry name" value="RabGap-TBC_2"/>
    <property type="match status" value="1"/>
</dbReference>
<dbReference type="PANTHER" id="PTHR47219:SF9">
    <property type="entry name" value="GTPASE ACTIVATING PROTEIN AND CENTROSOME-ASSOCIATED, ISOFORM B"/>
    <property type="match status" value="1"/>
</dbReference>
<dbReference type="Gene3D" id="2.30.29.30">
    <property type="entry name" value="Pleckstrin-homology domain (PH domain)/Phosphotyrosine-binding domain (PTB)"/>
    <property type="match status" value="1"/>
</dbReference>
<dbReference type="GO" id="GO:0031267">
    <property type="term" value="F:small GTPase binding"/>
    <property type="evidence" value="ECO:0007669"/>
    <property type="project" value="TreeGrafter"/>
</dbReference>
<comment type="caution">
    <text evidence="6">The sequence shown here is derived from an EMBL/GenBank/DDBJ whole genome shotgun (WGS) entry which is preliminary data.</text>
</comment>
<feature type="coiled-coil region" evidence="2">
    <location>
        <begin position="796"/>
        <end position="890"/>
    </location>
</feature>
<dbReference type="PROSITE" id="PS50086">
    <property type="entry name" value="TBC_RABGAP"/>
    <property type="match status" value="1"/>
</dbReference>
<name>A0AA36GC05_9BILA</name>
<accession>A0AA36GC05</accession>
<dbReference type="FunFam" id="1.10.472.80:FF:000007">
    <property type="entry name" value="Rab GTPase-activating protein 1 isoform X1"/>
    <property type="match status" value="1"/>
</dbReference>
<dbReference type="SUPFAM" id="SSF50729">
    <property type="entry name" value="PH domain-like"/>
    <property type="match status" value="1"/>
</dbReference>
<feature type="non-terminal residue" evidence="6">
    <location>
        <position position="1"/>
    </location>
</feature>
<gene>
    <name evidence="6" type="ORF">MSPICULIGERA_LOCUS21155</name>
</gene>
<protein>
    <recommendedName>
        <fullName evidence="8">Rab-GAP TBC domain-containing protein</fullName>
    </recommendedName>
</protein>
<dbReference type="InterPro" id="IPR035969">
    <property type="entry name" value="Rab-GAP_TBC_sf"/>
</dbReference>
<feature type="domain" description="PID" evidence="4">
    <location>
        <begin position="91"/>
        <end position="210"/>
    </location>
</feature>
<evidence type="ECO:0008006" key="8">
    <source>
        <dbReference type="Google" id="ProtNLM"/>
    </source>
</evidence>
<evidence type="ECO:0000313" key="7">
    <source>
        <dbReference type="Proteomes" id="UP001177023"/>
    </source>
</evidence>
<dbReference type="SUPFAM" id="SSF47923">
    <property type="entry name" value="Ypt/Rab-GAP domain of gyp1p"/>
    <property type="match status" value="2"/>
</dbReference>
<dbReference type="Gene3D" id="1.10.10.750">
    <property type="entry name" value="Ypt/Rab-GAP domain of gyp1p, domain 1"/>
    <property type="match status" value="1"/>
</dbReference>
<organism evidence="6 7">
    <name type="scientific">Mesorhabditis spiculigera</name>
    <dbReference type="NCBI Taxonomy" id="96644"/>
    <lineage>
        <taxon>Eukaryota</taxon>
        <taxon>Metazoa</taxon>
        <taxon>Ecdysozoa</taxon>
        <taxon>Nematoda</taxon>
        <taxon>Chromadorea</taxon>
        <taxon>Rhabditida</taxon>
        <taxon>Rhabditina</taxon>
        <taxon>Rhabditomorpha</taxon>
        <taxon>Rhabditoidea</taxon>
        <taxon>Rhabditidae</taxon>
        <taxon>Mesorhabditinae</taxon>
        <taxon>Mesorhabditis</taxon>
    </lineage>
</organism>
<dbReference type="AlphaFoldDB" id="A0AA36GC05"/>
<feature type="domain" description="Rab-GAP TBC" evidence="5">
    <location>
        <begin position="495"/>
        <end position="681"/>
    </location>
</feature>
<keyword evidence="7" id="KW-1185">Reference proteome</keyword>
<dbReference type="InterPro" id="IPR011993">
    <property type="entry name" value="PH-like_dom_sf"/>
</dbReference>
<dbReference type="InterPro" id="IPR006020">
    <property type="entry name" value="PTB/PI_dom"/>
</dbReference>
<dbReference type="InterPro" id="IPR050302">
    <property type="entry name" value="Rab_GAP_TBC_domain"/>
</dbReference>
<dbReference type="GO" id="GO:0005096">
    <property type="term" value="F:GTPase activator activity"/>
    <property type="evidence" value="ECO:0007669"/>
    <property type="project" value="UniProtKB-KW"/>
</dbReference>
<dbReference type="EMBL" id="CATQJA010002665">
    <property type="protein sequence ID" value="CAJ0583037.1"/>
    <property type="molecule type" value="Genomic_DNA"/>
</dbReference>
<dbReference type="SMART" id="SM00164">
    <property type="entry name" value="TBC"/>
    <property type="match status" value="1"/>
</dbReference>
<dbReference type="Gene3D" id="1.10.8.270">
    <property type="entry name" value="putative rabgap domain of human tbc1 domain family member 14 like domains"/>
    <property type="match status" value="1"/>
</dbReference>
<dbReference type="InterPro" id="IPR022164">
    <property type="entry name" value="Kinesin-like"/>
</dbReference>
<dbReference type="InterPro" id="IPR000195">
    <property type="entry name" value="Rab-GAP-TBC_dom"/>
</dbReference>
<keyword evidence="1" id="KW-0343">GTPase activation</keyword>
<dbReference type="FunFam" id="1.10.8.270:FF:000001">
    <property type="entry name" value="TBC1 domain family member 1"/>
    <property type="match status" value="1"/>
</dbReference>
<dbReference type="SMART" id="SM00462">
    <property type="entry name" value="PTB"/>
    <property type="match status" value="1"/>
</dbReference>
<feature type="compositionally biased region" description="Polar residues" evidence="3">
    <location>
        <begin position="1004"/>
        <end position="1013"/>
    </location>
</feature>
<reference evidence="6" key="1">
    <citation type="submission" date="2023-06" db="EMBL/GenBank/DDBJ databases">
        <authorList>
            <person name="Delattre M."/>
        </authorList>
    </citation>
    <scope>NUCLEOTIDE SEQUENCE</scope>
    <source>
        <strain evidence="6">AF72</strain>
    </source>
</reference>
<evidence type="ECO:0000313" key="6">
    <source>
        <dbReference type="EMBL" id="CAJ0583037.1"/>
    </source>
</evidence>
<keyword evidence="2" id="KW-0175">Coiled coil</keyword>
<evidence type="ECO:0000256" key="2">
    <source>
        <dbReference type="SAM" id="Coils"/>
    </source>
</evidence>
<evidence type="ECO:0000256" key="1">
    <source>
        <dbReference type="ARBA" id="ARBA00022468"/>
    </source>
</evidence>
<sequence length="1013" mass="115825">MMTTMPEAGAQPLFLGPESPLATKFPTSVSNYYQCTDDVISFAETEQLEELWRMAESRALPSLNGFGPSRSIDEPSTARHLDDCSIFENMQYLGSSMISDPSDEGEMMKIVRLLDEKADQAIRVSLAVPRTVTGTVTLSDPSGSALASFPVARIRFCVRGRIDTPQKNCFALSFTHHNPGSSDASHQCHVFRSSQPDTAGRALYCFSQAFTNKETDASSPGDGSQLEFKFEAFLEIREEDTVGKETQFTLCSQQSNTFKLRRDRKKKLVVHLKQASGRCLTIKKCFGMLLAAGRNLRHSDMQLLGMESMAPSPHDPSVYMVSALWDPKESNFEVLNTETPRDTRVFMTIALDVIMAEVGEPIRFSLECKARVHHQYERFYRTQRVPVVETFYLSLQKSNDSTNGTLVFVQIESETERTRTKGKLGRSPSKMPAQLLQPTGDDESDSDEPLLSGSGNVNREVSDDVLAEWQECIKEWKAHEEGHRPEKLTTLLANGVPDLVRGEVWQLFAKVHMDPELIKTYHLLLGKECAAEQIIMRDIHRTFPAHERFKEAGGEGQEGLYKISKAYALYDEEVSYCQGLSFLAASLLLHMPEEQAFCTLVKIMFDYQLRDLFKLGFDSLHLRFYQLNRLIKDYEPELAAHLDAIGVETHMYASQWFLTLFTAKFPLQMVFFIVDLFLAEGMNTIFHISLALLKDAKQDLLQLDFEGALKYFRVSLPRRYRTEQNAKKLIQQAVSMKISHKRLSKYESEYMQIKEDEAIREDPVKRLQRENAKNCETILRLDRENDDLAHELVTSKIELRKKLDLAEDQIETANNTVERLTRQNSDLIEENKHLHAEYEQIKEMCRREVERLEDEAGRNKKLLDEYKELYAQLNKRHDKQKQAFDEEKKAFVTRVQQCDQCWPSVEQWEKNRSPVRTPNGDAAGALELLTKLEEREAHVRAVELELAQTKLALVEAQCRNQDLSHQMSTSVHSDSGDTGRKWFKKTITSLKEVSTQLKGHERSNSTVSNSDRF</sequence>
<evidence type="ECO:0000259" key="4">
    <source>
        <dbReference type="PROSITE" id="PS01179"/>
    </source>
</evidence>
<dbReference type="Pfam" id="PF12473">
    <property type="entry name" value="DUF3694"/>
    <property type="match status" value="1"/>
</dbReference>
<evidence type="ECO:0000259" key="5">
    <source>
        <dbReference type="PROSITE" id="PS50086"/>
    </source>
</evidence>
<dbReference type="Proteomes" id="UP001177023">
    <property type="component" value="Unassembled WGS sequence"/>
</dbReference>
<dbReference type="Gene3D" id="1.10.472.80">
    <property type="entry name" value="Ypt/Rab-GAP domain of gyp1p, domain 3"/>
    <property type="match status" value="1"/>
</dbReference>
<proteinExistence type="predicted"/>
<feature type="region of interest" description="Disordered" evidence="3">
    <location>
        <begin position="417"/>
        <end position="457"/>
    </location>
</feature>
<dbReference type="PROSITE" id="PS01179">
    <property type="entry name" value="PID"/>
    <property type="match status" value="1"/>
</dbReference>